<proteinExistence type="predicted"/>
<comment type="caution">
    <text evidence="2">The sequence shown here is derived from an EMBL/GenBank/DDBJ whole genome shotgun (WGS) entry which is preliminary data.</text>
</comment>
<accession>A0A7K1KW72</accession>
<evidence type="ECO:0000256" key="1">
    <source>
        <dbReference type="SAM" id="MobiDB-lite"/>
    </source>
</evidence>
<organism evidence="2 3">
    <name type="scientific">Actinomadura litoris</name>
    <dbReference type="NCBI Taxonomy" id="2678616"/>
    <lineage>
        <taxon>Bacteria</taxon>
        <taxon>Bacillati</taxon>
        <taxon>Actinomycetota</taxon>
        <taxon>Actinomycetes</taxon>
        <taxon>Streptosporangiales</taxon>
        <taxon>Thermomonosporaceae</taxon>
        <taxon>Actinomadura</taxon>
    </lineage>
</organism>
<feature type="compositionally biased region" description="Polar residues" evidence="1">
    <location>
        <begin position="167"/>
        <end position="180"/>
    </location>
</feature>
<dbReference type="NCBIfam" id="TIGR04222">
    <property type="entry name" value="near_uncomplex"/>
    <property type="match status" value="1"/>
</dbReference>
<feature type="region of interest" description="Disordered" evidence="1">
    <location>
        <begin position="102"/>
        <end position="121"/>
    </location>
</feature>
<protein>
    <submittedName>
        <fullName evidence="2">TIGR04222 domain-containing membrane protein</fullName>
    </submittedName>
</protein>
<sequence length="180" mass="19326">MGELSTYEIAFLCGGPRRVAQTALLALVEGRRVRVSRTHRVEAVRARPDAPAQAAPDDPLQAALLERVPGTGTMLGPLLAAVAETPELQEIAAALRERGLLRGASRPTRKGKAARRGLAESPVTTDLARLAALGPEAVEDARMREILGTDDPKPIKLPRTKHRGNNLEASNLPDSQYNSF</sequence>
<keyword evidence="3" id="KW-1185">Reference proteome</keyword>
<reference evidence="2 3" key="1">
    <citation type="submission" date="2019-11" db="EMBL/GenBank/DDBJ databases">
        <authorList>
            <person name="Cao P."/>
        </authorList>
    </citation>
    <scope>NUCLEOTIDE SEQUENCE [LARGE SCALE GENOMIC DNA]</scope>
    <source>
        <strain evidence="2 3">NEAU-AAG5</strain>
    </source>
</reference>
<feature type="region of interest" description="Disordered" evidence="1">
    <location>
        <begin position="146"/>
        <end position="180"/>
    </location>
</feature>
<gene>
    <name evidence="2" type="ORF">GNZ18_06730</name>
</gene>
<dbReference type="AlphaFoldDB" id="A0A7K1KW72"/>
<dbReference type="EMBL" id="WOFH01000002">
    <property type="protein sequence ID" value="MUN36293.1"/>
    <property type="molecule type" value="Genomic_DNA"/>
</dbReference>
<dbReference type="Proteomes" id="UP000432015">
    <property type="component" value="Unassembled WGS sequence"/>
</dbReference>
<evidence type="ECO:0000313" key="3">
    <source>
        <dbReference type="Proteomes" id="UP000432015"/>
    </source>
</evidence>
<name>A0A7K1KW72_9ACTN</name>
<dbReference type="InterPro" id="IPR026467">
    <property type="entry name" value="Ser/Gly_Cys_C_dom"/>
</dbReference>
<evidence type="ECO:0000313" key="2">
    <source>
        <dbReference type="EMBL" id="MUN36293.1"/>
    </source>
</evidence>